<gene>
    <name evidence="1" type="ORF">PISMIDRAFT_677402</name>
</gene>
<accession>A0A0C9Z7A9</accession>
<organism evidence="1 2">
    <name type="scientific">Pisolithus microcarpus 441</name>
    <dbReference type="NCBI Taxonomy" id="765257"/>
    <lineage>
        <taxon>Eukaryota</taxon>
        <taxon>Fungi</taxon>
        <taxon>Dikarya</taxon>
        <taxon>Basidiomycota</taxon>
        <taxon>Agaricomycotina</taxon>
        <taxon>Agaricomycetes</taxon>
        <taxon>Agaricomycetidae</taxon>
        <taxon>Boletales</taxon>
        <taxon>Sclerodermatineae</taxon>
        <taxon>Pisolithaceae</taxon>
        <taxon>Pisolithus</taxon>
    </lineage>
</organism>
<proteinExistence type="predicted"/>
<reference evidence="2" key="2">
    <citation type="submission" date="2015-01" db="EMBL/GenBank/DDBJ databases">
        <title>Evolutionary Origins and Diversification of the Mycorrhizal Mutualists.</title>
        <authorList>
            <consortium name="DOE Joint Genome Institute"/>
            <consortium name="Mycorrhizal Genomics Consortium"/>
            <person name="Kohler A."/>
            <person name="Kuo A."/>
            <person name="Nagy L.G."/>
            <person name="Floudas D."/>
            <person name="Copeland A."/>
            <person name="Barry K.W."/>
            <person name="Cichocki N."/>
            <person name="Veneault-Fourrey C."/>
            <person name="LaButti K."/>
            <person name="Lindquist E.A."/>
            <person name="Lipzen A."/>
            <person name="Lundell T."/>
            <person name="Morin E."/>
            <person name="Murat C."/>
            <person name="Riley R."/>
            <person name="Ohm R."/>
            <person name="Sun H."/>
            <person name="Tunlid A."/>
            <person name="Henrissat B."/>
            <person name="Grigoriev I.V."/>
            <person name="Hibbett D.S."/>
            <person name="Martin F."/>
        </authorList>
    </citation>
    <scope>NUCLEOTIDE SEQUENCE [LARGE SCALE GENOMIC DNA]</scope>
    <source>
        <strain evidence="2">441</strain>
    </source>
</reference>
<dbReference type="Proteomes" id="UP000054018">
    <property type="component" value="Unassembled WGS sequence"/>
</dbReference>
<protein>
    <submittedName>
        <fullName evidence="1">Uncharacterized protein</fullName>
    </submittedName>
</protein>
<dbReference type="HOGENOM" id="CLU_2942675_0_0_1"/>
<keyword evidence="2" id="KW-1185">Reference proteome</keyword>
<sequence length="60" mass="6621">MSSRKAFVLMSLDAYARHRSKRLGVMQLRAGPMVDVIDAASAVRQPSPIGTFDSLKVHYS</sequence>
<evidence type="ECO:0000313" key="1">
    <source>
        <dbReference type="EMBL" id="KIK25161.1"/>
    </source>
</evidence>
<dbReference type="EMBL" id="KN833710">
    <property type="protein sequence ID" value="KIK25161.1"/>
    <property type="molecule type" value="Genomic_DNA"/>
</dbReference>
<evidence type="ECO:0000313" key="2">
    <source>
        <dbReference type="Proteomes" id="UP000054018"/>
    </source>
</evidence>
<dbReference type="AlphaFoldDB" id="A0A0C9Z7A9"/>
<name>A0A0C9Z7A9_9AGAM</name>
<reference evidence="1 2" key="1">
    <citation type="submission" date="2014-04" db="EMBL/GenBank/DDBJ databases">
        <authorList>
            <consortium name="DOE Joint Genome Institute"/>
            <person name="Kuo A."/>
            <person name="Kohler A."/>
            <person name="Costa M.D."/>
            <person name="Nagy L.G."/>
            <person name="Floudas D."/>
            <person name="Copeland A."/>
            <person name="Barry K.W."/>
            <person name="Cichocki N."/>
            <person name="Veneault-Fourrey C."/>
            <person name="LaButti K."/>
            <person name="Lindquist E.A."/>
            <person name="Lipzen A."/>
            <person name="Lundell T."/>
            <person name="Morin E."/>
            <person name="Murat C."/>
            <person name="Sun H."/>
            <person name="Tunlid A."/>
            <person name="Henrissat B."/>
            <person name="Grigoriev I.V."/>
            <person name="Hibbett D.S."/>
            <person name="Martin F."/>
            <person name="Nordberg H.P."/>
            <person name="Cantor M.N."/>
            <person name="Hua S.X."/>
        </authorList>
    </citation>
    <scope>NUCLEOTIDE SEQUENCE [LARGE SCALE GENOMIC DNA]</scope>
    <source>
        <strain evidence="1 2">441</strain>
    </source>
</reference>